<dbReference type="GO" id="GO:0004386">
    <property type="term" value="F:helicase activity"/>
    <property type="evidence" value="ECO:0007669"/>
    <property type="project" value="UniProtKB-KW"/>
</dbReference>
<organism evidence="3 4">
    <name type="scientific">Mesonia ostreae</name>
    <dbReference type="NCBI Taxonomy" id="861110"/>
    <lineage>
        <taxon>Bacteria</taxon>
        <taxon>Pseudomonadati</taxon>
        <taxon>Bacteroidota</taxon>
        <taxon>Flavobacteriia</taxon>
        <taxon>Flavobacteriales</taxon>
        <taxon>Flavobacteriaceae</taxon>
        <taxon>Mesonia</taxon>
    </lineage>
</organism>
<dbReference type="EMBL" id="JAVRBG010000004">
    <property type="protein sequence ID" value="MDT0294095.1"/>
    <property type="molecule type" value="Genomic_DNA"/>
</dbReference>
<dbReference type="Gene3D" id="3.40.50.300">
    <property type="entry name" value="P-loop containing nucleotide triphosphate hydrolases"/>
    <property type="match status" value="1"/>
</dbReference>
<keyword evidence="3" id="KW-0347">Helicase</keyword>
<evidence type="ECO:0000256" key="1">
    <source>
        <dbReference type="SAM" id="Coils"/>
    </source>
</evidence>
<evidence type="ECO:0000259" key="2">
    <source>
        <dbReference type="Pfam" id="PF04851"/>
    </source>
</evidence>
<feature type="coiled-coil region" evidence="1">
    <location>
        <begin position="825"/>
        <end position="852"/>
    </location>
</feature>
<feature type="domain" description="Helicase/UvrB N-terminal" evidence="2">
    <location>
        <begin position="64"/>
        <end position="224"/>
    </location>
</feature>
<dbReference type="Proteomes" id="UP001182991">
    <property type="component" value="Unassembled WGS sequence"/>
</dbReference>
<dbReference type="InterPro" id="IPR006935">
    <property type="entry name" value="Helicase/UvrB_N"/>
</dbReference>
<dbReference type="Pfam" id="PF04851">
    <property type="entry name" value="ResIII"/>
    <property type="match status" value="1"/>
</dbReference>
<dbReference type="InterPro" id="IPR027417">
    <property type="entry name" value="P-loop_NTPase"/>
</dbReference>
<proteinExistence type="predicted"/>
<gene>
    <name evidence="3" type="ORF">RLT85_05560</name>
</gene>
<accession>A0ABU2KHA2</accession>
<evidence type="ECO:0000313" key="4">
    <source>
        <dbReference type="Proteomes" id="UP001182991"/>
    </source>
</evidence>
<protein>
    <submittedName>
        <fullName evidence="3">DEAD/DEAH box helicase family protein</fullName>
    </submittedName>
</protein>
<keyword evidence="3" id="KW-0067">ATP-binding</keyword>
<keyword evidence="1" id="KW-0175">Coiled coil</keyword>
<comment type="caution">
    <text evidence="3">The sequence shown here is derived from an EMBL/GenBank/DDBJ whole genome shotgun (WGS) entry which is preliminary data.</text>
</comment>
<keyword evidence="3" id="KW-0378">Hydrolase</keyword>
<reference evidence="4" key="1">
    <citation type="submission" date="2023-07" db="EMBL/GenBank/DDBJ databases">
        <title>Isolating and identifying novel microbial strains from the Mariana Trench.</title>
        <authorList>
            <person name="Fu H."/>
        </authorList>
    </citation>
    <scope>NUCLEOTIDE SEQUENCE [LARGE SCALE GENOMIC DNA]</scope>
    <source>
        <strain evidence="4">T-y2</strain>
    </source>
</reference>
<evidence type="ECO:0000313" key="3">
    <source>
        <dbReference type="EMBL" id="MDT0294095.1"/>
    </source>
</evidence>
<name>A0ABU2KHA2_9FLAO</name>
<dbReference type="SUPFAM" id="SSF52540">
    <property type="entry name" value="P-loop containing nucleoside triphosphate hydrolases"/>
    <property type="match status" value="1"/>
</dbReference>
<sequence>MLINNSPFENYPIEFKEINPDDFTVTSRSNTENAESQPFTVENGGAKVIISPDSSGFINNEFQSKINLEHKNTVVVNAAVGQGKSYAIIQTIKRYYTLMQEEEQKFLIFVASPFVSLVKQYCDDIEQAGIPDSQIFNYARLGREEFPDFLNRFVQVVTANTLLGNPGEEAFINSSAKRRYINSLRDYCVENKIKVIFIYDEIHDSYHNFKMEYIFNLWKWRGVIHKNFILSATYNEASKTVIKYLAELTNKNISIIESERVRFPAKQSKLYLHYSTDYMFNSTTLQINHLIKELVSQNKNIDILSYSKSLAKSLIDPKEEIGALLKSNYGEIKDCTSQLVHNVRMQNLEPANLFDNTKCNVGTNFKTGVSIKKDNHAFIIIMPPRATKLGFRNKYGIFSGGINSVIQAIARQRTNEDIHIVLPEPEQFDYASLSYSQMNQEQKEFFKSIFDEVEYYKEPRKKGKYFKLDSQDTLMRLYYERDLFGNLESEINHIESIEREHLPILKYPTYDQFKIEKGEDYLASKYLYFGEDISTYVTYAALTNQFVNCKLVELKIKPVLYFSKEDFQEKLKDYCYKYYSVDTTSIYFTFQFFYDELREFLFKKFTLVYLDENKEKKIRPFKNKTFESNLLSFAIKEYYRHKFNVDSDFKITRSVYFLNQISLFKDLDETQIEDDETLKNRIKFYKLLNFFRDKLIHYIGEYDTRGEHYFYLPNNIQDDFLDEIDVLKFRELERLIPNDTLLANNIFNFIKRIELKTTIESKLKAFYKILLEDFVNINHIESMSKIVLENNNRAFVVSVSSLKILPSHSSKIEFNSKEKYIEQAILNLKEHLRDSNIDYDELNDEINSILED</sequence>
<keyword evidence="3" id="KW-0547">Nucleotide-binding</keyword>
<dbReference type="RefSeq" id="WP_311401045.1">
    <property type="nucleotide sequence ID" value="NZ_JAVRBG010000004.1"/>
</dbReference>
<keyword evidence="4" id="KW-1185">Reference proteome</keyword>